<evidence type="ECO:0000256" key="7">
    <source>
        <dbReference type="ARBA" id="ARBA00040167"/>
    </source>
</evidence>
<dbReference type="EMBL" id="AORC01000009">
    <property type="protein sequence ID" value="EYT49445.1"/>
    <property type="molecule type" value="Genomic_DNA"/>
</dbReference>
<reference evidence="12 13" key="1">
    <citation type="journal article" date="2013" name="Genome Announc.">
        <title>Draft genome sequence of an Actinobacterium, Brachybacterium muris strain UCD-AY4.</title>
        <authorList>
            <person name="Lo J.R."/>
            <person name="Lang J.M."/>
            <person name="Darling A.E."/>
            <person name="Eisen J.A."/>
            <person name="Coil D.A."/>
        </authorList>
    </citation>
    <scope>NUCLEOTIDE SEQUENCE [LARGE SCALE GENOMIC DNA]</scope>
    <source>
        <strain evidence="12 13">UCD-AY4</strain>
    </source>
</reference>
<proteinExistence type="inferred from homology"/>
<dbReference type="UniPathway" id="UPA00251">
    <property type="reaction ID" value="UER00320"/>
</dbReference>
<evidence type="ECO:0000256" key="5">
    <source>
        <dbReference type="ARBA" id="ARBA00023244"/>
    </source>
</evidence>
<comment type="function">
    <text evidence="6 9">Catalyzes cyclization of the linear tetrapyrrole, hydroxymethylbilane, to the macrocyclic uroporphyrinogen III.</text>
</comment>
<name>A0A022KU02_9MICO</name>
<dbReference type="GO" id="GO:0006780">
    <property type="term" value="P:uroporphyrinogen III biosynthetic process"/>
    <property type="evidence" value="ECO:0007669"/>
    <property type="project" value="UniProtKB-UniRule"/>
</dbReference>
<dbReference type="PANTHER" id="PTHR38042:SF1">
    <property type="entry name" value="UROPORPHYRINOGEN-III SYNTHASE, CHLOROPLASTIC"/>
    <property type="match status" value="1"/>
</dbReference>
<gene>
    <name evidence="12" type="ORF">D641_0108470</name>
</gene>
<dbReference type="SUPFAM" id="SSF69618">
    <property type="entry name" value="HemD-like"/>
    <property type="match status" value="1"/>
</dbReference>
<dbReference type="HOGENOM" id="CLU_011276_9_0_11"/>
<dbReference type="STRING" id="1249481.D641_0108470"/>
<dbReference type="Proteomes" id="UP000019754">
    <property type="component" value="Unassembled WGS sequence"/>
</dbReference>
<keyword evidence="5 9" id="KW-0627">Porphyrin biosynthesis</keyword>
<organism evidence="12 13">
    <name type="scientific">Brachybacterium muris UCD-AY4</name>
    <dbReference type="NCBI Taxonomy" id="1249481"/>
    <lineage>
        <taxon>Bacteria</taxon>
        <taxon>Bacillati</taxon>
        <taxon>Actinomycetota</taxon>
        <taxon>Actinomycetes</taxon>
        <taxon>Micrococcales</taxon>
        <taxon>Dermabacteraceae</taxon>
        <taxon>Brachybacterium</taxon>
    </lineage>
</organism>
<keyword evidence="13" id="KW-1185">Reference proteome</keyword>
<dbReference type="AlphaFoldDB" id="A0A022KU02"/>
<evidence type="ECO:0000256" key="9">
    <source>
        <dbReference type="RuleBase" id="RU366031"/>
    </source>
</evidence>
<evidence type="ECO:0000256" key="4">
    <source>
        <dbReference type="ARBA" id="ARBA00023239"/>
    </source>
</evidence>
<comment type="pathway">
    <text evidence="1 9">Porphyrin-containing compound metabolism; protoporphyrin-IX biosynthesis; coproporphyrinogen-III from 5-aminolevulinate: step 3/4.</text>
</comment>
<evidence type="ECO:0000256" key="10">
    <source>
        <dbReference type="SAM" id="MobiDB-lite"/>
    </source>
</evidence>
<comment type="caution">
    <text evidence="12">The sequence shown here is derived from an EMBL/GenBank/DDBJ whole genome shotgun (WGS) entry which is preliminary data.</text>
</comment>
<dbReference type="InterPro" id="IPR039793">
    <property type="entry name" value="UROS/Hem4"/>
</dbReference>
<dbReference type="EC" id="4.2.1.75" evidence="3 9"/>
<keyword evidence="4 9" id="KW-0456">Lyase</keyword>
<evidence type="ECO:0000256" key="3">
    <source>
        <dbReference type="ARBA" id="ARBA00013109"/>
    </source>
</evidence>
<dbReference type="GO" id="GO:0006782">
    <property type="term" value="P:protoporphyrinogen IX biosynthetic process"/>
    <property type="evidence" value="ECO:0007669"/>
    <property type="project" value="UniProtKB-UniRule"/>
</dbReference>
<dbReference type="GO" id="GO:0004852">
    <property type="term" value="F:uroporphyrinogen-III synthase activity"/>
    <property type="evidence" value="ECO:0007669"/>
    <property type="project" value="UniProtKB-UniRule"/>
</dbReference>
<feature type="compositionally biased region" description="Acidic residues" evidence="10">
    <location>
        <begin position="225"/>
        <end position="236"/>
    </location>
</feature>
<dbReference type="CDD" id="cd06578">
    <property type="entry name" value="HemD"/>
    <property type="match status" value="1"/>
</dbReference>
<dbReference type="Gene3D" id="3.40.50.10090">
    <property type="match status" value="2"/>
</dbReference>
<accession>A0A022KU02</accession>
<dbReference type="Pfam" id="PF02602">
    <property type="entry name" value="HEM4"/>
    <property type="match status" value="1"/>
</dbReference>
<sequence length="249" mass="25153">MVEHHPFVELRLHEDAPLRDAARDLAAGEFEHLVLTSPRAVDALLAGGSGLVIPPGVIVTVVGEGTASALRSAGRQPDRIASGSGAALVGEFPAAASPGTRVLFPSSAAAAPTVPEGLAAKGYQVAQVVAYSPHPADLDPQVTDSLRTGGYAAVVLTSSMIARIAAQIGVHPSTRVITIGDPTTAQARTAGLTVHRQADAPTDRALAEAVLAVLADPGPAGPEPADPEPADPEPAEPDSSAPDPEEDPS</sequence>
<dbReference type="InterPro" id="IPR003754">
    <property type="entry name" value="4pyrrol_synth_uPrphyn_synth"/>
</dbReference>
<comment type="catalytic activity">
    <reaction evidence="8 9">
        <text>hydroxymethylbilane = uroporphyrinogen III + H2O</text>
        <dbReference type="Rhea" id="RHEA:18965"/>
        <dbReference type="ChEBI" id="CHEBI:15377"/>
        <dbReference type="ChEBI" id="CHEBI:57308"/>
        <dbReference type="ChEBI" id="CHEBI:57845"/>
        <dbReference type="EC" id="4.2.1.75"/>
    </reaction>
</comment>
<evidence type="ECO:0000256" key="8">
    <source>
        <dbReference type="ARBA" id="ARBA00048617"/>
    </source>
</evidence>
<dbReference type="InterPro" id="IPR036108">
    <property type="entry name" value="4pyrrol_syn_uPrphyn_synt_sf"/>
</dbReference>
<evidence type="ECO:0000313" key="13">
    <source>
        <dbReference type="Proteomes" id="UP000019754"/>
    </source>
</evidence>
<evidence type="ECO:0000259" key="11">
    <source>
        <dbReference type="Pfam" id="PF02602"/>
    </source>
</evidence>
<feature type="domain" description="Tetrapyrrole biosynthesis uroporphyrinogen III synthase" evidence="11">
    <location>
        <begin position="6"/>
        <end position="207"/>
    </location>
</feature>
<feature type="region of interest" description="Disordered" evidence="10">
    <location>
        <begin position="214"/>
        <end position="249"/>
    </location>
</feature>
<dbReference type="PANTHER" id="PTHR38042">
    <property type="entry name" value="UROPORPHYRINOGEN-III SYNTHASE, CHLOROPLASTIC"/>
    <property type="match status" value="1"/>
</dbReference>
<protein>
    <recommendedName>
        <fullName evidence="7 9">Uroporphyrinogen-III synthase</fullName>
        <ecNumber evidence="3 9">4.2.1.75</ecNumber>
    </recommendedName>
</protein>
<evidence type="ECO:0000313" key="12">
    <source>
        <dbReference type="EMBL" id="EYT49445.1"/>
    </source>
</evidence>
<evidence type="ECO:0000256" key="6">
    <source>
        <dbReference type="ARBA" id="ARBA00037589"/>
    </source>
</evidence>
<evidence type="ECO:0000256" key="2">
    <source>
        <dbReference type="ARBA" id="ARBA00008133"/>
    </source>
</evidence>
<evidence type="ECO:0000256" key="1">
    <source>
        <dbReference type="ARBA" id="ARBA00004772"/>
    </source>
</evidence>
<comment type="similarity">
    <text evidence="2 9">Belongs to the uroporphyrinogen-III synthase family.</text>
</comment>